<evidence type="ECO:0000313" key="2">
    <source>
        <dbReference type="EMBL" id="ASV73463.1"/>
    </source>
</evidence>
<evidence type="ECO:0000313" key="3">
    <source>
        <dbReference type="Proteomes" id="UP000215086"/>
    </source>
</evidence>
<dbReference type="Pfam" id="PF12708">
    <property type="entry name" value="Pect-lyase_RHGA_epim"/>
    <property type="match status" value="1"/>
</dbReference>
<reference evidence="2 3" key="1">
    <citation type="journal article" name="Front. Microbiol.">
        <title>Sugar Metabolism of the First Thermophilic Planctomycete Thermogutta terrifontis: Comparative Genomic and Transcriptomic Approaches.</title>
        <authorList>
            <person name="Elcheninov A.G."/>
            <person name="Menzel P."/>
            <person name="Gudbergsdottir S.R."/>
            <person name="Slesarev A.I."/>
            <person name="Kadnikov V.V."/>
            <person name="Krogh A."/>
            <person name="Bonch-Osmolovskaya E.A."/>
            <person name="Peng X."/>
            <person name="Kublanov I.V."/>
        </authorList>
    </citation>
    <scope>NUCLEOTIDE SEQUENCE [LARGE SCALE GENOMIC DNA]</scope>
    <source>
        <strain evidence="2 3">R1</strain>
    </source>
</reference>
<dbReference type="InterPro" id="IPR012334">
    <property type="entry name" value="Pectin_lyas_fold"/>
</dbReference>
<accession>A0A286RBX1</accession>
<sequence>MSVWLAWLWMVAATGSTWTEEAALPIPSQEPANVPVFRINACEAGVVPDGKTDCTEALQKALDRAGKMGGGIVELPAGVYRVQGHLVIPANVTLQGVFQTAPTTARWGQLTPAGTVLLAYEGRGNEQGEPFLRLGGSHATVAGLAIVYPEWNPKDVPPVPYPPCIASTNTENVSIQNCLLVNPYEGIRLIRAHRHLVRNVTGYPIKRGIYVDECYDIGRIENVHFWPFGVSYRPDDPYCQWINLNGVAFEFARTDWHYVINTFCFGYGIGYRFSQSAHGSANGNFLGIGADSCQRAVVVEQAQPPGLLITNGEFVGRWSSQDSVTLDVGPQVQGKVSLVNCSFWGPIDRCVVMRSPHAQLTLSACHFCEWDVANQGSPAVEIQAGFATIQGCTFDRDTAQHIHIHSGVRSVIVTANQAPGGLRVNNEAGSKVQMGLNAEDPIQWTPEARLHYRLDLGQPGDSRYLLNWYGPEKSERTFRWSTSKSQLVLPIEPGRAYEVLLEVSIPKALEGKEITLHLGDHVLGVLKSGENRVRIPPQETEKLTLQIRSPGWVPAELSKQSTDRRVLGIQVFSLVMKGEGADEKIFDANTGEWQTQ</sequence>
<dbReference type="Proteomes" id="UP000215086">
    <property type="component" value="Chromosome"/>
</dbReference>
<dbReference type="RefSeq" id="WP_157731664.1">
    <property type="nucleotide sequence ID" value="NZ_CP018477.1"/>
</dbReference>
<evidence type="ECO:0000259" key="1">
    <source>
        <dbReference type="Pfam" id="PF12708"/>
    </source>
</evidence>
<feature type="domain" description="Rhamnogalacturonase A/B/Epimerase-like pectate lyase" evidence="1">
    <location>
        <begin position="39"/>
        <end position="105"/>
    </location>
</feature>
<dbReference type="SUPFAM" id="SSF51126">
    <property type="entry name" value="Pectin lyase-like"/>
    <property type="match status" value="1"/>
</dbReference>
<name>A0A286RBX1_9BACT</name>
<dbReference type="OrthoDB" id="265877at2"/>
<dbReference type="EMBL" id="CP018477">
    <property type="protein sequence ID" value="ASV73463.1"/>
    <property type="molecule type" value="Genomic_DNA"/>
</dbReference>
<gene>
    <name evidence="2" type="ORF">THTE_0861</name>
</gene>
<organism evidence="2 3">
    <name type="scientific">Thermogutta terrifontis</name>
    <dbReference type="NCBI Taxonomy" id="1331910"/>
    <lineage>
        <taxon>Bacteria</taxon>
        <taxon>Pseudomonadati</taxon>
        <taxon>Planctomycetota</taxon>
        <taxon>Planctomycetia</taxon>
        <taxon>Pirellulales</taxon>
        <taxon>Thermoguttaceae</taxon>
        <taxon>Thermogutta</taxon>
    </lineage>
</organism>
<proteinExistence type="predicted"/>
<keyword evidence="3" id="KW-1185">Reference proteome</keyword>
<protein>
    <recommendedName>
        <fullName evidence="1">Rhamnogalacturonase A/B/Epimerase-like pectate lyase domain-containing protein</fullName>
    </recommendedName>
</protein>
<dbReference type="InterPro" id="IPR011050">
    <property type="entry name" value="Pectin_lyase_fold/virulence"/>
</dbReference>
<dbReference type="AlphaFoldDB" id="A0A286RBX1"/>
<dbReference type="Gene3D" id="2.160.20.10">
    <property type="entry name" value="Single-stranded right-handed beta-helix, Pectin lyase-like"/>
    <property type="match status" value="1"/>
</dbReference>
<dbReference type="InterPro" id="IPR024535">
    <property type="entry name" value="RHGA/B-epi-like_pectate_lyase"/>
</dbReference>
<dbReference type="KEGG" id="ttf:THTE_0861"/>